<evidence type="ECO:0000313" key="2">
    <source>
        <dbReference type="Proteomes" id="UP000265882"/>
    </source>
</evidence>
<protein>
    <recommendedName>
        <fullName evidence="3">FlgO domain-containing protein</fullName>
    </recommendedName>
</protein>
<dbReference type="Proteomes" id="UP000265882">
    <property type="component" value="Unassembled WGS sequence"/>
</dbReference>
<reference evidence="1 2" key="1">
    <citation type="journal article" date="2017" name="ISME J.">
        <title>Energy and carbon metabolisms in a deep terrestrial subsurface fluid microbial community.</title>
        <authorList>
            <person name="Momper L."/>
            <person name="Jungbluth S.P."/>
            <person name="Lee M.D."/>
            <person name="Amend J.P."/>
        </authorList>
    </citation>
    <scope>NUCLEOTIDE SEQUENCE [LARGE SCALE GENOMIC DNA]</scope>
    <source>
        <strain evidence="1">SURF_5</strain>
    </source>
</reference>
<dbReference type="EMBL" id="QZKU01000064">
    <property type="protein sequence ID" value="RJP21799.1"/>
    <property type="molecule type" value="Genomic_DNA"/>
</dbReference>
<organism evidence="1 2">
    <name type="scientific">Abyssobacteria bacterium (strain SURF_5)</name>
    <dbReference type="NCBI Taxonomy" id="2093360"/>
    <lineage>
        <taxon>Bacteria</taxon>
        <taxon>Pseudomonadati</taxon>
        <taxon>Candidatus Hydrogenedentota</taxon>
        <taxon>Candidatus Abyssobacteria</taxon>
    </lineage>
</organism>
<sequence length="206" mass="22899">MTSKEKIMQLKYNFSKGFSMKYVPRLIPVVLFLVLNAACARDRNSFRHPEADFSSITRVAVIPFENYTNSQYAGDIVTMIYMSELLMNVDVEVVEPGEVARALGADGTRAGKLSQSEIKSIGSALKADTCIFGTVQEYGTVRVRNENYPVVSVNVRWVDAQTGTIIFMASVSEEGSPQIPVIDVGEEQLYSVLARRACRKLVNMVR</sequence>
<gene>
    <name evidence="1" type="ORF">C4520_09075</name>
</gene>
<comment type="caution">
    <text evidence="1">The sequence shown here is derived from an EMBL/GenBank/DDBJ whole genome shotgun (WGS) entry which is preliminary data.</text>
</comment>
<evidence type="ECO:0008006" key="3">
    <source>
        <dbReference type="Google" id="ProtNLM"/>
    </source>
</evidence>
<accession>A0A3A4NSL8</accession>
<dbReference type="Gene3D" id="3.40.50.10610">
    <property type="entry name" value="ABC-type transport auxiliary lipoprotein component"/>
    <property type="match status" value="1"/>
</dbReference>
<proteinExistence type="predicted"/>
<dbReference type="AlphaFoldDB" id="A0A3A4NSL8"/>
<evidence type="ECO:0000313" key="1">
    <source>
        <dbReference type="EMBL" id="RJP21799.1"/>
    </source>
</evidence>
<name>A0A3A4NSL8_ABYX5</name>